<evidence type="ECO:0000313" key="11">
    <source>
        <dbReference type="Proteomes" id="UP000029723"/>
    </source>
</evidence>
<feature type="domain" description="UvrC family homology region profile" evidence="9">
    <location>
        <begin position="276"/>
        <end position="486"/>
    </location>
</feature>
<organism evidence="10 11">
    <name type="scientific">Hoylesella timonensis S9-PR14</name>
    <dbReference type="NCBI Taxonomy" id="1401062"/>
    <lineage>
        <taxon>Bacteria</taxon>
        <taxon>Pseudomonadati</taxon>
        <taxon>Bacteroidota</taxon>
        <taxon>Bacteroidia</taxon>
        <taxon>Bacteroidales</taxon>
        <taxon>Prevotellaceae</taxon>
        <taxon>Hoylesella</taxon>
    </lineage>
</organism>
<keyword evidence="3 7" id="KW-0228">DNA excision</keyword>
<dbReference type="SUPFAM" id="SSF46600">
    <property type="entry name" value="C-terminal UvrC-binding domain of UvrB"/>
    <property type="match status" value="1"/>
</dbReference>
<dbReference type="Gene3D" id="3.40.1440.10">
    <property type="entry name" value="GIY-YIG endonuclease"/>
    <property type="match status" value="1"/>
</dbReference>
<keyword evidence="1 7" id="KW-0963">Cytoplasm</keyword>
<dbReference type="Gene3D" id="3.30.420.340">
    <property type="entry name" value="UvrC, RNAse H endonuclease domain"/>
    <property type="match status" value="1"/>
</dbReference>
<dbReference type="InterPro" id="IPR010994">
    <property type="entry name" value="RuvA_2-like"/>
</dbReference>
<dbReference type="InterPro" id="IPR047296">
    <property type="entry name" value="GIY-YIG_UvrC_Cho"/>
</dbReference>
<dbReference type="SUPFAM" id="SSF47781">
    <property type="entry name" value="RuvA domain 2-like"/>
    <property type="match status" value="1"/>
</dbReference>
<comment type="similarity">
    <text evidence="7">Belongs to the UvrC family.</text>
</comment>
<dbReference type="GO" id="GO:0005737">
    <property type="term" value="C:cytoplasm"/>
    <property type="evidence" value="ECO:0007669"/>
    <property type="project" value="UniProtKB-SubCell"/>
</dbReference>
<accession>A0A098YUY5</accession>
<dbReference type="Gene3D" id="1.10.150.20">
    <property type="entry name" value="5' to 3' exonuclease, C-terminal subdomain"/>
    <property type="match status" value="1"/>
</dbReference>
<dbReference type="Pfam" id="PF22920">
    <property type="entry name" value="UvrC_RNaseH"/>
    <property type="match status" value="1"/>
</dbReference>
<evidence type="ECO:0000259" key="8">
    <source>
        <dbReference type="PROSITE" id="PS50164"/>
    </source>
</evidence>
<dbReference type="OrthoDB" id="9804933at2"/>
<keyword evidence="6 7" id="KW-0742">SOS response</keyword>
<dbReference type="InterPro" id="IPR036876">
    <property type="entry name" value="UVR_dom_sf"/>
</dbReference>
<dbReference type="InterPro" id="IPR000305">
    <property type="entry name" value="GIY-YIG_endonuc"/>
</dbReference>
<dbReference type="Proteomes" id="UP000029723">
    <property type="component" value="Unassembled WGS sequence"/>
</dbReference>
<comment type="subcellular location">
    <subcellularLocation>
        <location evidence="7">Cytoplasm</location>
    </subcellularLocation>
</comment>
<comment type="subunit">
    <text evidence="7">Interacts with UvrB in an incision complex.</text>
</comment>
<dbReference type="PROSITE" id="PS50165">
    <property type="entry name" value="UVRC"/>
    <property type="match status" value="1"/>
</dbReference>
<evidence type="ECO:0000259" key="9">
    <source>
        <dbReference type="PROSITE" id="PS50165"/>
    </source>
</evidence>
<protein>
    <recommendedName>
        <fullName evidence="7">UvrABC system protein C</fullName>
        <shortName evidence="7">Protein UvrC</shortName>
    </recommendedName>
    <alternativeName>
        <fullName evidence="7">Excinuclease ABC subunit C</fullName>
    </alternativeName>
</protein>
<dbReference type="GO" id="GO:0009432">
    <property type="term" value="P:SOS response"/>
    <property type="evidence" value="ECO:0007669"/>
    <property type="project" value="UniProtKB-UniRule"/>
</dbReference>
<dbReference type="NCBIfam" id="TIGR00194">
    <property type="entry name" value="uvrC"/>
    <property type="match status" value="1"/>
</dbReference>
<evidence type="ECO:0000256" key="2">
    <source>
        <dbReference type="ARBA" id="ARBA00022763"/>
    </source>
</evidence>
<feature type="domain" description="GIY-YIG" evidence="8">
    <location>
        <begin position="22"/>
        <end position="100"/>
    </location>
</feature>
<name>A0A098YUY5_9BACT</name>
<comment type="caution">
    <text evidence="10">The sequence shown here is derived from an EMBL/GenBank/DDBJ whole genome shotgun (WGS) entry which is preliminary data.</text>
</comment>
<dbReference type="InterPro" id="IPR050066">
    <property type="entry name" value="UvrABC_protein_C"/>
</dbReference>
<dbReference type="AlphaFoldDB" id="A0A098YUY5"/>
<dbReference type="GO" id="GO:0006289">
    <property type="term" value="P:nucleotide-excision repair"/>
    <property type="evidence" value="ECO:0007669"/>
    <property type="project" value="UniProtKB-UniRule"/>
</dbReference>
<dbReference type="RefSeq" id="WP_036925586.1">
    <property type="nucleotide sequence ID" value="NZ_JRPQ01000003.1"/>
</dbReference>
<proteinExistence type="inferred from homology"/>
<gene>
    <name evidence="7" type="primary">uvrC</name>
    <name evidence="10" type="ORF">HMPREF9304_00375</name>
</gene>
<sequence>MTKEGNIERISKLKNIVDSIPERPGSYQFFDKEGNIIYVGKAKNLKRRVSSYFLKEVDRFKTKVLVSKIHNITYTVVNTEEDALLLENSLIKKYNPKYNILLKDGKTYPSICITNEWLPRIIKTRQIRKGNGSYFGPYTQISHLYTILDVINKIYKPRTCTFPITPAGVKEGKYRACLKYHIGNCLAPCIAKQSHEDYMQNIEQAREILKGNTREVRDILYQMMLKKSEELKFEEAQILKDKYDILNTFVSKSEVVSYTIKDVDVFTLTEDEGKKTAYVNYMHVKNGTINQSFTIEYKSKIEETKEEILITAIQELRSRFESKAKELIVPFDINWHLHDCIFTVPQRGDKKHLLDLSEMNAKQYKFDRLKQAEKLNPEQRQTRLMKELETQLNLPTLPFHIECFDNSNISGTNAVAGCVVFKGLKPSKQDYRKYNIKTVEGPDDYASMKEVVRRRYQRMIEEQTPLPNLIITDGGKGQMEVVRQVVEDELGLHIPIAGLAKDNRHRTNELLYGFPPQVIGMKTDSELFHILTRIQDEVHRYAITFHRDKRSKQALHSELDNIKGIGIQTQKQLLKALKSVKKIKEADLQTLTNIIGKSKANIIFQYFQEKEST</sequence>
<keyword evidence="4 7" id="KW-0267">Excision nuclease</keyword>
<dbReference type="GO" id="GO:0003677">
    <property type="term" value="F:DNA binding"/>
    <property type="evidence" value="ECO:0007669"/>
    <property type="project" value="UniProtKB-UniRule"/>
</dbReference>
<dbReference type="GO" id="GO:0009380">
    <property type="term" value="C:excinuclease repair complex"/>
    <property type="evidence" value="ECO:0007669"/>
    <property type="project" value="InterPro"/>
</dbReference>
<dbReference type="CDD" id="cd10434">
    <property type="entry name" value="GIY-YIG_UvrC_Cho"/>
    <property type="match status" value="1"/>
</dbReference>
<dbReference type="FunFam" id="3.40.1440.10:FF:000001">
    <property type="entry name" value="UvrABC system protein C"/>
    <property type="match status" value="1"/>
</dbReference>
<dbReference type="InterPro" id="IPR001162">
    <property type="entry name" value="UvrC_RNase_H_dom"/>
</dbReference>
<dbReference type="PANTHER" id="PTHR30562:SF1">
    <property type="entry name" value="UVRABC SYSTEM PROTEIN C"/>
    <property type="match status" value="1"/>
</dbReference>
<dbReference type="InterPro" id="IPR038476">
    <property type="entry name" value="UvrC_RNase_H_dom_sf"/>
</dbReference>
<evidence type="ECO:0000256" key="7">
    <source>
        <dbReference type="HAMAP-Rule" id="MF_00203"/>
    </source>
</evidence>
<dbReference type="GO" id="GO:0009381">
    <property type="term" value="F:excinuclease ABC activity"/>
    <property type="evidence" value="ECO:0007669"/>
    <property type="project" value="UniProtKB-UniRule"/>
</dbReference>
<reference evidence="10 11" key="1">
    <citation type="submission" date="2014-07" db="EMBL/GenBank/DDBJ databases">
        <authorList>
            <person name="McCorrison J."/>
            <person name="Sanka R."/>
            <person name="Torralba M."/>
            <person name="Gillis M."/>
            <person name="Haft D.H."/>
            <person name="Methe B."/>
            <person name="Sutton G."/>
            <person name="Nelson K.E."/>
        </authorList>
    </citation>
    <scope>NUCLEOTIDE SEQUENCE [LARGE SCALE GENOMIC DNA]</scope>
    <source>
        <strain evidence="10 11">S9-PR14</strain>
    </source>
</reference>
<dbReference type="SMART" id="SM00465">
    <property type="entry name" value="GIYc"/>
    <property type="match status" value="1"/>
</dbReference>
<dbReference type="InterPro" id="IPR035901">
    <property type="entry name" value="GIY-YIG_endonuc_sf"/>
</dbReference>
<dbReference type="HAMAP" id="MF_00203">
    <property type="entry name" value="UvrC"/>
    <property type="match status" value="1"/>
</dbReference>
<dbReference type="SUPFAM" id="SSF82771">
    <property type="entry name" value="GIY-YIG endonuclease"/>
    <property type="match status" value="1"/>
</dbReference>
<dbReference type="EMBL" id="JRPQ01000003">
    <property type="protein sequence ID" value="KGI23159.1"/>
    <property type="molecule type" value="Genomic_DNA"/>
</dbReference>
<keyword evidence="2 7" id="KW-0227">DNA damage</keyword>
<dbReference type="PANTHER" id="PTHR30562">
    <property type="entry name" value="UVRC/OXIDOREDUCTASE"/>
    <property type="match status" value="1"/>
</dbReference>
<dbReference type="Pfam" id="PF01541">
    <property type="entry name" value="GIY-YIG"/>
    <property type="match status" value="1"/>
</dbReference>
<dbReference type="InterPro" id="IPR004791">
    <property type="entry name" value="UvrC"/>
</dbReference>
<dbReference type="FunFam" id="3.30.420.340:FF:000002">
    <property type="entry name" value="UvrABC system protein C"/>
    <property type="match status" value="1"/>
</dbReference>
<evidence type="ECO:0000256" key="6">
    <source>
        <dbReference type="ARBA" id="ARBA00023236"/>
    </source>
</evidence>
<comment type="function">
    <text evidence="7">The UvrABC repair system catalyzes the recognition and processing of DNA lesions. UvrC both incises the 5' and 3' sides of the lesion. The N-terminal half is responsible for the 3' incision and the C-terminal half is responsible for the 5' incision.</text>
</comment>
<evidence type="ECO:0000256" key="3">
    <source>
        <dbReference type="ARBA" id="ARBA00022769"/>
    </source>
</evidence>
<evidence type="ECO:0000256" key="1">
    <source>
        <dbReference type="ARBA" id="ARBA00022490"/>
    </source>
</evidence>
<evidence type="ECO:0000313" key="10">
    <source>
        <dbReference type="EMBL" id="KGI23159.1"/>
    </source>
</evidence>
<keyword evidence="5 7" id="KW-0234">DNA repair</keyword>
<dbReference type="PROSITE" id="PS50164">
    <property type="entry name" value="GIY_YIG"/>
    <property type="match status" value="1"/>
</dbReference>
<evidence type="ECO:0000256" key="5">
    <source>
        <dbReference type="ARBA" id="ARBA00023204"/>
    </source>
</evidence>
<dbReference type="Pfam" id="PF08459">
    <property type="entry name" value="UvrC_RNaseH_dom"/>
    <property type="match status" value="1"/>
</dbReference>
<evidence type="ECO:0000256" key="4">
    <source>
        <dbReference type="ARBA" id="ARBA00022881"/>
    </source>
</evidence>